<evidence type="ECO:0000313" key="1">
    <source>
        <dbReference type="EMBL" id="KAF5948668.1"/>
    </source>
</evidence>
<sequence length="149" mass="16855">AFVIRVQRTCKVAGDKKKGGNFENCGGREAADAMAREAKKNELIFQSSSIVNVDGLNNFASFFSKRGEKLSEPRLLHCVGGIWMPKRHDVLWGHGPWGHFVAKRVRETMPLTLLCTWQETLVEASVDYEFDLESDKKLHSLIYESNILT</sequence>
<evidence type="ECO:0000313" key="2">
    <source>
        <dbReference type="Proteomes" id="UP000593564"/>
    </source>
</evidence>
<protein>
    <submittedName>
        <fullName evidence="1">Uncharacterized protein</fullName>
    </submittedName>
</protein>
<gene>
    <name evidence="1" type="ORF">HYC85_014625</name>
</gene>
<reference evidence="2" key="1">
    <citation type="journal article" date="2020" name="Nat. Commun.">
        <title>Genome assembly of wild tea tree DASZ reveals pedigree and selection history of tea varieties.</title>
        <authorList>
            <person name="Zhang W."/>
            <person name="Zhang Y."/>
            <person name="Qiu H."/>
            <person name="Guo Y."/>
            <person name="Wan H."/>
            <person name="Zhang X."/>
            <person name="Scossa F."/>
            <person name="Alseekh S."/>
            <person name="Zhang Q."/>
            <person name="Wang P."/>
            <person name="Xu L."/>
            <person name="Schmidt M.H."/>
            <person name="Jia X."/>
            <person name="Li D."/>
            <person name="Zhu A."/>
            <person name="Guo F."/>
            <person name="Chen W."/>
            <person name="Ni D."/>
            <person name="Usadel B."/>
            <person name="Fernie A.R."/>
            <person name="Wen W."/>
        </authorList>
    </citation>
    <scope>NUCLEOTIDE SEQUENCE [LARGE SCALE GENOMIC DNA]</scope>
    <source>
        <strain evidence="2">cv. G240</strain>
    </source>
</reference>
<accession>A0A7J7HA39</accession>
<dbReference type="Proteomes" id="UP000593564">
    <property type="component" value="Unassembled WGS sequence"/>
</dbReference>
<dbReference type="EMBL" id="JACBKZ010000006">
    <property type="protein sequence ID" value="KAF5948668.1"/>
    <property type="molecule type" value="Genomic_DNA"/>
</dbReference>
<feature type="non-terminal residue" evidence="1">
    <location>
        <position position="1"/>
    </location>
</feature>
<dbReference type="AlphaFoldDB" id="A0A7J7HA39"/>
<comment type="caution">
    <text evidence="1">The sequence shown here is derived from an EMBL/GenBank/DDBJ whole genome shotgun (WGS) entry which is preliminary data.</text>
</comment>
<organism evidence="1 2">
    <name type="scientific">Camellia sinensis</name>
    <name type="common">Tea plant</name>
    <name type="synonym">Thea sinensis</name>
    <dbReference type="NCBI Taxonomy" id="4442"/>
    <lineage>
        <taxon>Eukaryota</taxon>
        <taxon>Viridiplantae</taxon>
        <taxon>Streptophyta</taxon>
        <taxon>Embryophyta</taxon>
        <taxon>Tracheophyta</taxon>
        <taxon>Spermatophyta</taxon>
        <taxon>Magnoliopsida</taxon>
        <taxon>eudicotyledons</taxon>
        <taxon>Gunneridae</taxon>
        <taxon>Pentapetalae</taxon>
        <taxon>asterids</taxon>
        <taxon>Ericales</taxon>
        <taxon>Theaceae</taxon>
        <taxon>Camellia</taxon>
    </lineage>
</organism>
<keyword evidence="2" id="KW-1185">Reference proteome</keyword>
<name>A0A7J7HA39_CAMSI</name>
<reference evidence="1 2" key="2">
    <citation type="submission" date="2020-07" db="EMBL/GenBank/DDBJ databases">
        <title>Genome assembly of wild tea tree DASZ reveals pedigree and selection history of tea varieties.</title>
        <authorList>
            <person name="Zhang W."/>
        </authorList>
    </citation>
    <scope>NUCLEOTIDE SEQUENCE [LARGE SCALE GENOMIC DNA]</scope>
    <source>
        <strain evidence="2">cv. G240</strain>
        <tissue evidence="1">Leaf</tissue>
    </source>
</reference>
<proteinExistence type="predicted"/>